<dbReference type="RefSeq" id="WP_108955310.1">
    <property type="nucleotide sequence ID" value="NZ_BEVZ01000005.1"/>
</dbReference>
<evidence type="ECO:0000313" key="2">
    <source>
        <dbReference type="EMBL" id="MEU3557571.1"/>
    </source>
</evidence>
<dbReference type="Proteomes" id="UP001550850">
    <property type="component" value="Unassembled WGS sequence"/>
</dbReference>
<evidence type="ECO:0000313" key="3">
    <source>
        <dbReference type="Proteomes" id="UP001550850"/>
    </source>
</evidence>
<keyword evidence="3" id="KW-1185">Reference proteome</keyword>
<organism evidence="2 3">
    <name type="scientific">Streptomyces fragilis</name>
    <dbReference type="NCBI Taxonomy" id="67301"/>
    <lineage>
        <taxon>Bacteria</taxon>
        <taxon>Bacillati</taxon>
        <taxon>Actinomycetota</taxon>
        <taxon>Actinomycetes</taxon>
        <taxon>Kitasatosporales</taxon>
        <taxon>Streptomycetaceae</taxon>
        <taxon>Streptomyces</taxon>
    </lineage>
</organism>
<proteinExistence type="predicted"/>
<name>A0ABV2YQ07_9ACTN</name>
<sequence length="347" mass="37280">MTHEFPLNPLLPSLPAAPSGARLLVTAAELRAHGVTPAQAGARCRPGGTWQRLLPGVYLLRQGAPTGEERLHAALLYASRRETAAAPQERPEATAVPAQPRRDDPLHADAVVTGLAALALRNFASAPALSLLDTVDVLVPRARRARSTGCARVVRTARMPVPDLVSGVPVAPVGRAVADAVAHLPEDAGPFAVRRLFTEAVHDGHCEPSALLRELRRARLTGRPRVAEAMEVLVSEGRAAAEERLYRMAWEHGLPDPVWNVELRMPEGPSLGAVDAYWPERGIAVELDAPGDIGKRERLERLGVTVVRVPRVRLATPQGMEHQAALIRTALTAAGHDRPAPLLVLPR</sequence>
<reference evidence="2 3" key="1">
    <citation type="submission" date="2024-06" db="EMBL/GenBank/DDBJ databases">
        <title>The Natural Products Discovery Center: Release of the First 8490 Sequenced Strains for Exploring Actinobacteria Biosynthetic Diversity.</title>
        <authorList>
            <person name="Kalkreuter E."/>
            <person name="Kautsar S.A."/>
            <person name="Yang D."/>
            <person name="Bader C.D."/>
            <person name="Teijaro C.N."/>
            <person name="Fluegel L."/>
            <person name="Davis C.M."/>
            <person name="Simpson J.R."/>
            <person name="Lauterbach L."/>
            <person name="Steele A.D."/>
            <person name="Gui C."/>
            <person name="Meng S."/>
            <person name="Li G."/>
            <person name="Viehrig K."/>
            <person name="Ye F."/>
            <person name="Su P."/>
            <person name="Kiefer A.F."/>
            <person name="Nichols A."/>
            <person name="Cepeda A.J."/>
            <person name="Yan W."/>
            <person name="Fan B."/>
            <person name="Jiang Y."/>
            <person name="Adhikari A."/>
            <person name="Zheng C.-J."/>
            <person name="Schuster L."/>
            <person name="Cowan T.M."/>
            <person name="Smanski M.J."/>
            <person name="Chevrette M.G."/>
            <person name="De Carvalho L.P.S."/>
            <person name="Shen B."/>
        </authorList>
    </citation>
    <scope>NUCLEOTIDE SEQUENCE [LARGE SCALE GENOMIC DNA]</scope>
    <source>
        <strain evidence="2 3">NPDC038104</strain>
    </source>
</reference>
<accession>A0ABV2YQ07</accession>
<evidence type="ECO:0000256" key="1">
    <source>
        <dbReference type="SAM" id="MobiDB-lite"/>
    </source>
</evidence>
<evidence type="ECO:0008006" key="4">
    <source>
        <dbReference type="Google" id="ProtNLM"/>
    </source>
</evidence>
<dbReference type="EMBL" id="JBEZUR010000062">
    <property type="protein sequence ID" value="MEU3557571.1"/>
    <property type="molecule type" value="Genomic_DNA"/>
</dbReference>
<gene>
    <name evidence="2" type="ORF">AB0E65_25670</name>
</gene>
<protein>
    <recommendedName>
        <fullName evidence="4">DUF559 domain-containing protein</fullName>
    </recommendedName>
</protein>
<feature type="region of interest" description="Disordered" evidence="1">
    <location>
        <begin position="82"/>
        <end position="104"/>
    </location>
</feature>
<comment type="caution">
    <text evidence="2">The sequence shown here is derived from an EMBL/GenBank/DDBJ whole genome shotgun (WGS) entry which is preliminary data.</text>
</comment>